<evidence type="ECO:0008006" key="3">
    <source>
        <dbReference type="Google" id="ProtNLM"/>
    </source>
</evidence>
<sequence length="378" mass="41887">MPLDQHEWDLVCQLVLDDLVGTDNPFQTLKTYFPEDIGNWHVTNVASDNARMIVNLARGSSPADDEPLSIRLLGVLARLPTIQVAKPAELAKLTEYLERLRGEKEALDKIDPYQARVLPGSGQVFIDRLPVRGSLRRMVVPEPGRPQPIVLRVIGDRDVGKSYTYQLIQHLAAPCGFAYARVVLDRSSTASDVMRELQLQIARESLPDDAIADPIKRLRYWALWVAQQAQLTPEQWWWFVFDQCDELDPGSDAVELIAQLSSVVAEMSLAGGVRRPRLLLLGYGDNLADLPLPPKQVVWDTVSPAGEQDLRDFFTVVLREAHERLQNGGGVDEARLAEHVDVAVREVLAAADASRQQGAGYMRAIATAAEGVLDVYAG</sequence>
<dbReference type="RefSeq" id="WP_184826064.1">
    <property type="nucleotide sequence ID" value="NZ_JACHMM010000001.1"/>
</dbReference>
<name>A0A7W9LNF2_9ACTN</name>
<gene>
    <name evidence="1" type="ORF">HD601_004759</name>
</gene>
<proteinExistence type="predicted"/>
<evidence type="ECO:0000313" key="2">
    <source>
        <dbReference type="Proteomes" id="UP000542813"/>
    </source>
</evidence>
<accession>A0A7W9LNF2</accession>
<dbReference type="Proteomes" id="UP000542813">
    <property type="component" value="Unassembled WGS sequence"/>
</dbReference>
<organism evidence="1 2">
    <name type="scientific">Jiangella mangrovi</name>
    <dbReference type="NCBI Taxonomy" id="1524084"/>
    <lineage>
        <taxon>Bacteria</taxon>
        <taxon>Bacillati</taxon>
        <taxon>Actinomycetota</taxon>
        <taxon>Actinomycetes</taxon>
        <taxon>Jiangellales</taxon>
        <taxon>Jiangellaceae</taxon>
        <taxon>Jiangella</taxon>
    </lineage>
</organism>
<reference evidence="1 2" key="1">
    <citation type="submission" date="2020-08" db="EMBL/GenBank/DDBJ databases">
        <title>Sequencing the genomes of 1000 actinobacteria strains.</title>
        <authorList>
            <person name="Klenk H.-P."/>
        </authorList>
    </citation>
    <scope>NUCLEOTIDE SEQUENCE [LARGE SCALE GENOMIC DNA]</scope>
    <source>
        <strain evidence="1 2">DSM 102122</strain>
    </source>
</reference>
<keyword evidence="2" id="KW-1185">Reference proteome</keyword>
<comment type="caution">
    <text evidence="1">The sequence shown here is derived from an EMBL/GenBank/DDBJ whole genome shotgun (WGS) entry which is preliminary data.</text>
</comment>
<evidence type="ECO:0000313" key="1">
    <source>
        <dbReference type="EMBL" id="MBB5790184.1"/>
    </source>
</evidence>
<dbReference type="EMBL" id="JACHMM010000001">
    <property type="protein sequence ID" value="MBB5790184.1"/>
    <property type="molecule type" value="Genomic_DNA"/>
</dbReference>
<dbReference type="AlphaFoldDB" id="A0A7W9LNF2"/>
<protein>
    <recommendedName>
        <fullName evidence="3">ATP-binding protein</fullName>
    </recommendedName>
</protein>